<dbReference type="Pfam" id="PF04083">
    <property type="entry name" value="Abhydro_lipase"/>
    <property type="match status" value="1"/>
</dbReference>
<dbReference type="eggNOG" id="KOG2624">
    <property type="taxonomic scope" value="Eukaryota"/>
</dbReference>
<dbReference type="Proteomes" id="UP000008743">
    <property type="component" value="Unassembled WGS sequence"/>
</dbReference>
<feature type="domain" description="Partial AB-hydrolase lipase" evidence="9">
    <location>
        <begin position="68"/>
        <end position="125"/>
    </location>
</feature>
<dbReference type="InterPro" id="IPR006693">
    <property type="entry name" value="AB_hydrolase_lipase"/>
</dbReference>
<dbReference type="SUPFAM" id="SSF53474">
    <property type="entry name" value="alpha/beta-Hydrolases"/>
    <property type="match status" value="1"/>
</dbReference>
<reference evidence="11" key="1">
    <citation type="submission" date="2011-02" db="EMBL/GenBank/DDBJ databases">
        <title>The Genome Sequence of Capsaspora owczarzaki ATCC 30864.</title>
        <authorList>
            <person name="Russ C."/>
            <person name="Cuomo C."/>
            <person name="Burger G."/>
            <person name="Gray M.W."/>
            <person name="Holland P.W.H."/>
            <person name="King N."/>
            <person name="Lang F.B.F."/>
            <person name="Roger A.J."/>
            <person name="Ruiz-Trillo I."/>
            <person name="Young S.K."/>
            <person name="Zeng Q."/>
            <person name="Gargeya S."/>
            <person name="Alvarado L."/>
            <person name="Berlin A."/>
            <person name="Chapman S.B."/>
            <person name="Chen Z."/>
            <person name="Freedman E."/>
            <person name="Gellesch M."/>
            <person name="Goldberg J."/>
            <person name="Griggs A."/>
            <person name="Gujja S."/>
            <person name="Heilman E."/>
            <person name="Heiman D."/>
            <person name="Howarth C."/>
            <person name="Mehta T."/>
            <person name="Neiman D."/>
            <person name="Pearson M."/>
            <person name="Roberts A."/>
            <person name="Saif S."/>
            <person name="Shea T."/>
            <person name="Shenoy N."/>
            <person name="Sisk P."/>
            <person name="Stolte C."/>
            <person name="Sykes S."/>
            <person name="White J."/>
            <person name="Yandava C."/>
            <person name="Haas B."/>
            <person name="Nusbaum C."/>
            <person name="Birren B."/>
        </authorList>
    </citation>
    <scope>NUCLEOTIDE SEQUENCE</scope>
    <source>
        <strain evidence="11">ATCC 30864</strain>
    </source>
</reference>
<dbReference type="GO" id="GO:0016042">
    <property type="term" value="P:lipid catabolic process"/>
    <property type="evidence" value="ECO:0007669"/>
    <property type="project" value="UniProtKB-KW"/>
</dbReference>
<keyword evidence="4 7" id="KW-0442">Lipid degradation</keyword>
<evidence type="ECO:0000256" key="5">
    <source>
        <dbReference type="ARBA" id="ARBA00023098"/>
    </source>
</evidence>
<keyword evidence="5" id="KW-0443">Lipid metabolism</keyword>
<proteinExistence type="inferred from homology"/>
<evidence type="ECO:0000256" key="4">
    <source>
        <dbReference type="ARBA" id="ARBA00022963"/>
    </source>
</evidence>
<dbReference type="InterPro" id="IPR029058">
    <property type="entry name" value="AB_hydrolase_fold"/>
</dbReference>
<dbReference type="Gene3D" id="3.40.50.1820">
    <property type="entry name" value="alpha/beta hydrolase"/>
    <property type="match status" value="1"/>
</dbReference>
<gene>
    <name evidence="10" type="ORF">CAOG_005206</name>
</gene>
<dbReference type="OrthoDB" id="9974421at2759"/>
<evidence type="ECO:0000313" key="10">
    <source>
        <dbReference type="EMBL" id="KJE94577.1"/>
    </source>
</evidence>
<dbReference type="PANTHER" id="PTHR11005">
    <property type="entry name" value="LYSOSOMAL ACID LIPASE-RELATED"/>
    <property type="match status" value="1"/>
</dbReference>
<name>A0A0D2VTJ4_CAPO3</name>
<evidence type="ECO:0000259" key="9">
    <source>
        <dbReference type="Pfam" id="PF04083"/>
    </source>
</evidence>
<evidence type="ECO:0000256" key="1">
    <source>
        <dbReference type="ARBA" id="ARBA00010701"/>
    </source>
</evidence>
<dbReference type="EMBL" id="KE346367">
    <property type="protein sequence ID" value="KJE94577.1"/>
    <property type="molecule type" value="Genomic_DNA"/>
</dbReference>
<evidence type="ECO:0000256" key="7">
    <source>
        <dbReference type="PIRNR" id="PIRNR000862"/>
    </source>
</evidence>
<dbReference type="FunFam" id="3.40.50.1820:FF:000057">
    <property type="entry name" value="Lipase"/>
    <property type="match status" value="1"/>
</dbReference>
<evidence type="ECO:0000256" key="8">
    <source>
        <dbReference type="PIRSR" id="PIRSR000862-1"/>
    </source>
</evidence>
<evidence type="ECO:0000313" key="11">
    <source>
        <dbReference type="Proteomes" id="UP000008743"/>
    </source>
</evidence>
<protein>
    <recommendedName>
        <fullName evidence="7">Lipase</fullName>
    </recommendedName>
</protein>
<keyword evidence="3 7" id="KW-0378">Hydrolase</keyword>
<dbReference type="InParanoid" id="A0A0D2VTJ4"/>
<keyword evidence="6" id="KW-0325">Glycoprotein</keyword>
<keyword evidence="11" id="KW-1185">Reference proteome</keyword>
<evidence type="ECO:0000256" key="6">
    <source>
        <dbReference type="ARBA" id="ARBA00023180"/>
    </source>
</evidence>
<keyword evidence="2" id="KW-0732">Signal</keyword>
<feature type="active site" description="Charge relay system" evidence="8">
    <location>
        <position position="405"/>
    </location>
</feature>
<dbReference type="AlphaFoldDB" id="A0A0D2VTJ4"/>
<accession>A0A0D2VTJ4</accession>
<dbReference type="ESTHER" id="capo3-e9cb05">
    <property type="family name" value="Acidic_Lipase"/>
</dbReference>
<feature type="active site" description="Charge relay system" evidence="8">
    <location>
        <position position="374"/>
    </location>
</feature>
<organism evidence="10 11">
    <name type="scientific">Capsaspora owczarzaki (strain ATCC 30864)</name>
    <dbReference type="NCBI Taxonomy" id="595528"/>
    <lineage>
        <taxon>Eukaryota</taxon>
        <taxon>Filasterea</taxon>
        <taxon>Capsaspora</taxon>
    </lineage>
</organism>
<dbReference type="PIRSF" id="PIRSF000862">
    <property type="entry name" value="Steryl_ester_lip"/>
    <property type="match status" value="1"/>
</dbReference>
<sequence>MSISDGIKRSPLVPFSDKLRRHPFGPSSPPRSPLPLMTLATVRIALFACLVLLPLAASARDPDEDRNVTEIIRARGFIGDDHKVVTEDGYILTIQRVRAPGATAFKGAVLLQHGFIDSSATWVMTSETNATKSLAFYLAQSGWDVWLGNSRGNIYSRAHTTLSPSDDAFWDFTFDEFAAYDVPAKMEYILRVSGFSSLSYIGHSEGCGQALAAFSSNKTVAAKIDTFVALAPAAFLYNTATNLSRAFELFVSDNDIYKVLGRKSFLEFNSTDDLTTVCNVIPAVCEDVVCAAAGCLNTSSVDPKRLPVILAHYPAGTSVKDMIHLQQGTKKNVFAKFNYGIVENEKRYNSTQPPSWDVEHWTVPPLAVFYGSQDKAADPLDVQHLLSLLPPSALVYVEEVPSFGHGDFVWSMYAADLIYAKVLSLLNAGL</sequence>
<dbReference type="STRING" id="595528.A0A0D2VTJ4"/>
<dbReference type="GO" id="GO:0016788">
    <property type="term" value="F:hydrolase activity, acting on ester bonds"/>
    <property type="evidence" value="ECO:0007669"/>
    <property type="project" value="InterPro"/>
</dbReference>
<comment type="similarity">
    <text evidence="1 7">Belongs to the AB hydrolase superfamily. Lipase family.</text>
</comment>
<dbReference type="InterPro" id="IPR025483">
    <property type="entry name" value="Lipase_euk"/>
</dbReference>
<dbReference type="PhylomeDB" id="A0A0D2VTJ4"/>
<feature type="active site" description="Nucleophile" evidence="8">
    <location>
        <position position="204"/>
    </location>
</feature>
<evidence type="ECO:0000256" key="3">
    <source>
        <dbReference type="ARBA" id="ARBA00022801"/>
    </source>
</evidence>
<evidence type="ECO:0000256" key="2">
    <source>
        <dbReference type="ARBA" id="ARBA00022729"/>
    </source>
</evidence>